<accession>A0A915AGS4</accession>
<name>A0A915AGS4_PARUN</name>
<dbReference type="WBParaSite" id="PgR007_g189_t08">
    <property type="protein sequence ID" value="PgR007_g189_t08"/>
    <property type="gene ID" value="PgR007_g189"/>
</dbReference>
<organism evidence="1 2">
    <name type="scientific">Parascaris univalens</name>
    <name type="common">Nematode worm</name>
    <dbReference type="NCBI Taxonomy" id="6257"/>
    <lineage>
        <taxon>Eukaryota</taxon>
        <taxon>Metazoa</taxon>
        <taxon>Ecdysozoa</taxon>
        <taxon>Nematoda</taxon>
        <taxon>Chromadorea</taxon>
        <taxon>Rhabditida</taxon>
        <taxon>Spirurina</taxon>
        <taxon>Ascaridomorpha</taxon>
        <taxon>Ascaridoidea</taxon>
        <taxon>Ascarididae</taxon>
        <taxon>Parascaris</taxon>
    </lineage>
</organism>
<evidence type="ECO:0000313" key="1">
    <source>
        <dbReference type="Proteomes" id="UP000887569"/>
    </source>
</evidence>
<dbReference type="AlphaFoldDB" id="A0A915AGS4"/>
<reference evidence="2" key="1">
    <citation type="submission" date="2022-11" db="UniProtKB">
        <authorList>
            <consortium name="WormBaseParasite"/>
        </authorList>
    </citation>
    <scope>IDENTIFICATION</scope>
</reference>
<keyword evidence="1" id="KW-1185">Reference proteome</keyword>
<dbReference type="Proteomes" id="UP000887569">
    <property type="component" value="Unplaced"/>
</dbReference>
<proteinExistence type="predicted"/>
<sequence length="83" mass="9697">MFHLKEFCRLFALPYVLKVGSFPSVSGSNDKVELCRRGFQSFTSLRYKPSNINGPSVKVIFENIGYIYEDNYRFLCFQRNISI</sequence>
<protein>
    <submittedName>
        <fullName evidence="2">XPG-I domain-containing protein</fullName>
    </submittedName>
</protein>
<evidence type="ECO:0000313" key="2">
    <source>
        <dbReference type="WBParaSite" id="PgR007_g189_t08"/>
    </source>
</evidence>